<evidence type="ECO:0000313" key="2">
    <source>
        <dbReference type="EMBL" id="MFC6015797.1"/>
    </source>
</evidence>
<organism evidence="2 3">
    <name type="scientific">Plantactinospora solaniradicis</name>
    <dbReference type="NCBI Taxonomy" id="1723736"/>
    <lineage>
        <taxon>Bacteria</taxon>
        <taxon>Bacillati</taxon>
        <taxon>Actinomycetota</taxon>
        <taxon>Actinomycetes</taxon>
        <taxon>Micromonosporales</taxon>
        <taxon>Micromonosporaceae</taxon>
        <taxon>Plantactinospora</taxon>
    </lineage>
</organism>
<feature type="chain" id="PRO_5045732087" evidence="1">
    <location>
        <begin position="26"/>
        <end position="306"/>
    </location>
</feature>
<comment type="caution">
    <text evidence="2">The sequence shown here is derived from an EMBL/GenBank/DDBJ whole genome shotgun (WGS) entry which is preliminary data.</text>
</comment>
<gene>
    <name evidence="2" type="ORF">ACFP2T_06290</name>
</gene>
<keyword evidence="3" id="KW-1185">Reference proteome</keyword>
<feature type="signal peptide" evidence="1">
    <location>
        <begin position="1"/>
        <end position="25"/>
    </location>
</feature>
<evidence type="ECO:0000256" key="1">
    <source>
        <dbReference type="SAM" id="SignalP"/>
    </source>
</evidence>
<proteinExistence type="predicted"/>
<dbReference type="EMBL" id="JBHSPR010000007">
    <property type="protein sequence ID" value="MFC6015797.1"/>
    <property type="molecule type" value="Genomic_DNA"/>
</dbReference>
<keyword evidence="1" id="KW-0732">Signal</keyword>
<sequence length="306" mass="31178">MRRLSAFLILSVLASVLVLPGSAAAAGYIGALTIAPNWVWDGATTEGTVTLQYPDTVDNTVVIFSGDTSVATVPGTTVIPAGATSVTFPIATNASAPETIVQITAAVSGIPRSAYLTVNAATPSGPSLSGLSITPTSIVAGQNATATATFTGALRDGTVVRFTSSDPTVAQVPTQASLSANRSSTTFNLATSAVTAPTTVTITASWYVITRTATITVAPGTPPPADIVRITKAQYNKSRILTIEATGSDPNAILSVYSAGGGFLFSLTNNGNGRHSDQRGWRTSAPEQITVRSNFGGTAESVVARV</sequence>
<evidence type="ECO:0000313" key="3">
    <source>
        <dbReference type="Proteomes" id="UP001596203"/>
    </source>
</evidence>
<dbReference type="Proteomes" id="UP001596203">
    <property type="component" value="Unassembled WGS sequence"/>
</dbReference>
<name>A0ABW1K225_9ACTN</name>
<dbReference type="RefSeq" id="WP_377418347.1">
    <property type="nucleotide sequence ID" value="NZ_JBHSPR010000007.1"/>
</dbReference>
<protein>
    <submittedName>
        <fullName evidence="2">Uncharacterized protein</fullName>
    </submittedName>
</protein>
<reference evidence="3" key="1">
    <citation type="journal article" date="2019" name="Int. J. Syst. Evol. Microbiol.">
        <title>The Global Catalogue of Microorganisms (GCM) 10K type strain sequencing project: providing services to taxonomists for standard genome sequencing and annotation.</title>
        <authorList>
            <consortium name="The Broad Institute Genomics Platform"/>
            <consortium name="The Broad Institute Genome Sequencing Center for Infectious Disease"/>
            <person name="Wu L."/>
            <person name="Ma J."/>
        </authorList>
    </citation>
    <scope>NUCLEOTIDE SEQUENCE [LARGE SCALE GENOMIC DNA]</scope>
    <source>
        <strain evidence="3">ZS-35-S2</strain>
    </source>
</reference>
<accession>A0ABW1K225</accession>